<reference evidence="1 2" key="1">
    <citation type="journal article" date="2022" name="bioRxiv">
        <title>The genome of the oomycete Peronosclerospora sorghi, a cosmopolitan pathogen of maize and sorghum, is inflated with dispersed pseudogenes.</title>
        <authorList>
            <person name="Fletcher K."/>
            <person name="Martin F."/>
            <person name="Isakeit T."/>
            <person name="Cavanaugh K."/>
            <person name="Magill C."/>
            <person name="Michelmore R."/>
        </authorList>
    </citation>
    <scope>NUCLEOTIDE SEQUENCE [LARGE SCALE GENOMIC DNA]</scope>
    <source>
        <strain evidence="1">P6</strain>
    </source>
</reference>
<accession>A0ACC0WXK3</accession>
<dbReference type="Proteomes" id="UP001163321">
    <property type="component" value="Chromosome 1"/>
</dbReference>
<proteinExistence type="predicted"/>
<sequence>MFSTHAPLLSTLGPVELVLTGTAVVASYVSDKKRTSKTACKSSATENTARPRLAANAHRLHDWLLEQCLEHGGSFQLRLPGQPDLLVTAMPEHYVDVVKTHFDRFQKGQHQYDLFVDLMGHSVLISEGDAWKAQRGLLVRLFRPRALRDHMLPVIQRLALLLQKSRTDSEIAKQPVDPVWLWKCKRWLNVGQERRLRADPALINKFILTIILSALAKRQQEQHRAPAPHDMVSLVLDCIEHVGAALSPLDVRNMAVAALGAGRDTSADSMSWFLHTLTQHPRVEATLRAEVLAHVPELATDPTYVPSIDRVQGLVYLDALRECIHDTVLSDGTFVPRGTNVGLCHYGAARRTQTWGPDAADFRPEHFIDATTGTVRPPPSAHSNAFSGGPSVCVGKTLELLEMKIAIATVVGRFHCVPHVPREKVQYGMGITIGMQTPLMMHVGGWVDIICPFLGVKFVL</sequence>
<evidence type="ECO:0000313" key="2">
    <source>
        <dbReference type="Proteomes" id="UP001163321"/>
    </source>
</evidence>
<organism evidence="1 2">
    <name type="scientific">Peronosclerospora sorghi</name>
    <dbReference type="NCBI Taxonomy" id="230839"/>
    <lineage>
        <taxon>Eukaryota</taxon>
        <taxon>Sar</taxon>
        <taxon>Stramenopiles</taxon>
        <taxon>Oomycota</taxon>
        <taxon>Peronosporomycetes</taxon>
        <taxon>Peronosporales</taxon>
        <taxon>Peronosporaceae</taxon>
        <taxon>Peronosclerospora</taxon>
    </lineage>
</organism>
<dbReference type="EMBL" id="CM047580">
    <property type="protein sequence ID" value="KAI9922593.1"/>
    <property type="molecule type" value="Genomic_DNA"/>
</dbReference>
<gene>
    <name evidence="1" type="ORF">PsorP6_001896</name>
</gene>
<comment type="caution">
    <text evidence="1">The sequence shown here is derived from an EMBL/GenBank/DDBJ whole genome shotgun (WGS) entry which is preliminary data.</text>
</comment>
<evidence type="ECO:0000313" key="1">
    <source>
        <dbReference type="EMBL" id="KAI9922593.1"/>
    </source>
</evidence>
<protein>
    <submittedName>
        <fullName evidence="1">Uncharacterized protein</fullName>
    </submittedName>
</protein>
<keyword evidence="2" id="KW-1185">Reference proteome</keyword>
<name>A0ACC0WXK3_9STRA</name>